<dbReference type="SUPFAM" id="SSF53335">
    <property type="entry name" value="S-adenosyl-L-methionine-dependent methyltransferases"/>
    <property type="match status" value="1"/>
</dbReference>
<dbReference type="OrthoDB" id="4317020at2"/>
<dbReference type="InterPro" id="IPR025110">
    <property type="entry name" value="AMP-bd_C"/>
</dbReference>
<name>Q0YRE1_9CHLB</name>
<dbReference type="InterPro" id="IPR013217">
    <property type="entry name" value="Methyltransf_12"/>
</dbReference>
<dbReference type="Pfam" id="PF13193">
    <property type="entry name" value="AMP-binding_C"/>
    <property type="match status" value="1"/>
</dbReference>
<dbReference type="InterPro" id="IPR001031">
    <property type="entry name" value="Thioesterase"/>
</dbReference>
<evidence type="ECO:0000313" key="6">
    <source>
        <dbReference type="Proteomes" id="UP000004162"/>
    </source>
</evidence>
<feature type="domain" description="Carrier" evidence="4">
    <location>
        <begin position="829"/>
        <end position="904"/>
    </location>
</feature>
<dbReference type="CDD" id="cd02440">
    <property type="entry name" value="AdoMet_MTases"/>
    <property type="match status" value="1"/>
</dbReference>
<dbReference type="SUPFAM" id="SSF53474">
    <property type="entry name" value="alpha/beta-Hydrolases"/>
    <property type="match status" value="1"/>
</dbReference>
<reference evidence="5 6" key="1">
    <citation type="submission" date="2006-07" db="EMBL/GenBank/DDBJ databases">
        <title>Annotation of the draft genome assembly of Chlorobium ferroxidans DSM 13031.</title>
        <authorList>
            <consortium name="US DOE Joint Genome Institute (JGI-ORNL)"/>
            <person name="Larimer F."/>
            <person name="Land M."/>
            <person name="Hauser L."/>
        </authorList>
    </citation>
    <scope>NUCLEOTIDE SEQUENCE [LARGE SCALE GENOMIC DNA]</scope>
    <source>
        <strain evidence="5 6">DSM 13031</strain>
    </source>
</reference>
<evidence type="ECO:0000313" key="5">
    <source>
        <dbReference type="EMBL" id="EAT58855.1"/>
    </source>
</evidence>
<proteinExistence type="predicted"/>
<dbReference type="GO" id="GO:0044550">
    <property type="term" value="P:secondary metabolite biosynthetic process"/>
    <property type="evidence" value="ECO:0007669"/>
    <property type="project" value="TreeGrafter"/>
</dbReference>
<dbReference type="SUPFAM" id="SSF56801">
    <property type="entry name" value="Acetyl-CoA synthetase-like"/>
    <property type="match status" value="1"/>
</dbReference>
<evidence type="ECO:0000259" key="4">
    <source>
        <dbReference type="PROSITE" id="PS50075"/>
    </source>
</evidence>
<dbReference type="CDD" id="cd05930">
    <property type="entry name" value="A_NRPS"/>
    <property type="match status" value="1"/>
</dbReference>
<dbReference type="Gene3D" id="3.40.50.1820">
    <property type="entry name" value="alpha/beta hydrolase"/>
    <property type="match status" value="1"/>
</dbReference>
<dbReference type="PANTHER" id="PTHR45527">
    <property type="entry name" value="NONRIBOSOMAL PEPTIDE SYNTHETASE"/>
    <property type="match status" value="1"/>
</dbReference>
<dbReference type="InterPro" id="IPR042099">
    <property type="entry name" value="ANL_N_sf"/>
</dbReference>
<dbReference type="PROSITE" id="PS00455">
    <property type="entry name" value="AMP_BINDING"/>
    <property type="match status" value="1"/>
</dbReference>
<organism evidence="5 6">
    <name type="scientific">Chlorobium ferrooxidans DSM 13031</name>
    <dbReference type="NCBI Taxonomy" id="377431"/>
    <lineage>
        <taxon>Bacteria</taxon>
        <taxon>Pseudomonadati</taxon>
        <taxon>Chlorobiota</taxon>
        <taxon>Chlorobiia</taxon>
        <taxon>Chlorobiales</taxon>
        <taxon>Chlorobiaceae</taxon>
        <taxon>Chlorobium/Pelodictyon group</taxon>
        <taxon>Chlorobium</taxon>
    </lineage>
</organism>
<keyword evidence="6" id="KW-1185">Reference proteome</keyword>
<dbReference type="PANTHER" id="PTHR45527:SF1">
    <property type="entry name" value="FATTY ACID SYNTHASE"/>
    <property type="match status" value="1"/>
</dbReference>
<protein>
    <submittedName>
        <fullName evidence="5">Amino acid adenylation</fullName>
    </submittedName>
</protein>
<dbReference type="GO" id="GO:0031177">
    <property type="term" value="F:phosphopantetheine binding"/>
    <property type="evidence" value="ECO:0007669"/>
    <property type="project" value="InterPro"/>
</dbReference>
<dbReference type="InterPro" id="IPR020845">
    <property type="entry name" value="AMP-binding_CS"/>
</dbReference>
<gene>
    <name evidence="5" type="ORF">CferDRAFT_0893</name>
</gene>
<sequence length="1178" mass="129280">MKIADFIFEDPSSAVISGDLLSDAGDGCRNIAARFSEMALRHPLRTAVVDEEGSISYGELDDLSDRIARFVIERKLPRESRIGVMIGRHRLFIAALLGTIKAGCVYLPIDPTLPLERRRKLLSIAGAAALISSARNAGEMQQLEWLSPSLQFSLTLDSDDVDSLVETPGELMSTELWDHIASSAADDIDAGGWKSAFTGLPLSPEAMAAFGSNARNKIARHIKEGARVLEIGCASGFSMRYIAPLSASYLATDLTRYNAERVEVAARSLGLTQVTGRHLAAHDIDILPPGSFDLIVMNSVIESFPGYGYLRMVLDKSMKLLAPGGTLFLGNLWNLDRHDAYLSDLRDFARLHTDEGYATRSNLNGSFFVPFEFFSDWAARRPEKPSVSHSAVDAPGFDPAPYAFDVVITLDAPGESAPSASARRAPLHFDRRALFSDYPAFSASPGSELTPAHAAYLIFTSGTSGTPKGVLVEHGPVINLINAIEHEIYTPLSARIEAEFLRISCCFSFAFDGSIHHIFTTLLNGHSLFIPEEETRQDPEALHRFFQQHRLHVADSTPTLFALLLDYWEKSGAWSSVNSFILGGESFSSSLAERYFALPGVAEREIWNAYGPTESCVCASQYRMSADSWKRHLPPPVGTPLQGVDIKVCDDAGRTLPVGIPGEIMIGGAGLARGYINEAELTAARFVCDENGKRWYRTGDIGRWIQPGLLQFTGREDRQVKVRGYRIELSEIESALRASPLVRHAVAVVADPRQDGDRILVAYVVPAPGFDAAGCRADLDLSLPAWMMPTLIVEIDELPLNSNGKLDEQRLPSLQTRGLLSRNSAPRYPFTRDTERRLASIWRSILDVQVDSADDDFFLLGGHSVLGVRLVSLLDAEFGVKLPLAELFTSTTISKMADRIEAKQVASTWKSVVALHRGGKQTPIVCFHPVGGNVLCYKGLADALGAEWPIYMAQASGLEAGQSLQPTVEAMVAGYLHDLAELLEPDQPLIMLGWSFGGLLAWEAACQLRRIGFTIDRVIVLDGIASSDPIRIMLQMDEAEFIATMFDEMGLGSAGFLRTLSPEERLDRLVLHERSSDYLPEGIDRDHLRRLLALFQNNGLAALRYHPRKSDEELLLIRPRVPSSQAPGIPGDDYNGWLPYAGGGVELRWIEGTHGQMLQPPFVEELAGHICDTILKSL</sequence>
<keyword evidence="2" id="KW-0597">Phosphoprotein</keyword>
<dbReference type="InterPro" id="IPR009081">
    <property type="entry name" value="PP-bd_ACP"/>
</dbReference>
<dbReference type="InterPro" id="IPR045851">
    <property type="entry name" value="AMP-bd_C_sf"/>
</dbReference>
<dbReference type="RefSeq" id="WP_006366480.1">
    <property type="nucleotide sequence ID" value="NZ_AASE01000011.1"/>
</dbReference>
<reference evidence="5 6" key="2">
    <citation type="submission" date="2006-07" db="EMBL/GenBank/DDBJ databases">
        <title>Sequencing of the draft genome and assembly of Chlorobium ferroxidans DSM 13031.</title>
        <authorList>
            <consortium name="US DOE Joint Genome Institute (JGI-PGF)"/>
            <person name="Copeland A."/>
            <person name="Lucas S."/>
            <person name="Lapidus A."/>
            <person name="Barry K."/>
            <person name="Glavina del Rio T."/>
            <person name="Dalin E."/>
            <person name="Tice H."/>
            <person name="Bruce D."/>
            <person name="Pitluck S."/>
            <person name="Richardson P."/>
        </authorList>
    </citation>
    <scope>NUCLEOTIDE SEQUENCE [LARGE SCALE GENOMIC DNA]</scope>
    <source>
        <strain evidence="5 6">DSM 13031</strain>
    </source>
</reference>
<dbReference type="Pfam" id="PF00550">
    <property type="entry name" value="PP-binding"/>
    <property type="match status" value="1"/>
</dbReference>
<dbReference type="GO" id="GO:0005737">
    <property type="term" value="C:cytoplasm"/>
    <property type="evidence" value="ECO:0007669"/>
    <property type="project" value="TreeGrafter"/>
</dbReference>
<dbReference type="GO" id="GO:0043041">
    <property type="term" value="P:amino acid activation for nonribosomal peptide biosynthetic process"/>
    <property type="evidence" value="ECO:0007669"/>
    <property type="project" value="TreeGrafter"/>
</dbReference>
<dbReference type="SMART" id="SM00824">
    <property type="entry name" value="PKS_TE"/>
    <property type="match status" value="1"/>
</dbReference>
<dbReference type="InterPro" id="IPR020802">
    <property type="entry name" value="TesA-like"/>
</dbReference>
<dbReference type="InterPro" id="IPR029058">
    <property type="entry name" value="AB_hydrolase_fold"/>
</dbReference>
<evidence type="ECO:0000256" key="3">
    <source>
        <dbReference type="ARBA" id="ARBA00022737"/>
    </source>
</evidence>
<keyword evidence="3" id="KW-0677">Repeat</keyword>
<dbReference type="Pfam" id="PF00501">
    <property type="entry name" value="AMP-binding"/>
    <property type="match status" value="2"/>
</dbReference>
<dbReference type="Gene3D" id="3.30.300.30">
    <property type="match status" value="1"/>
</dbReference>
<evidence type="ECO:0000256" key="1">
    <source>
        <dbReference type="ARBA" id="ARBA00022450"/>
    </source>
</evidence>
<dbReference type="PROSITE" id="PS50075">
    <property type="entry name" value="CARRIER"/>
    <property type="match status" value="1"/>
</dbReference>
<dbReference type="Gene3D" id="3.40.50.150">
    <property type="entry name" value="Vaccinia Virus protein VP39"/>
    <property type="match status" value="1"/>
</dbReference>
<comment type="caution">
    <text evidence="5">The sequence shown here is derived from an EMBL/GenBank/DDBJ whole genome shotgun (WGS) entry which is preliminary data.</text>
</comment>
<evidence type="ECO:0000256" key="2">
    <source>
        <dbReference type="ARBA" id="ARBA00022553"/>
    </source>
</evidence>
<dbReference type="PROSITE" id="PS00012">
    <property type="entry name" value="PHOSPHOPANTETHEINE"/>
    <property type="match status" value="1"/>
</dbReference>
<dbReference type="Pfam" id="PF00975">
    <property type="entry name" value="Thioesterase"/>
    <property type="match status" value="1"/>
</dbReference>
<dbReference type="InterPro" id="IPR000873">
    <property type="entry name" value="AMP-dep_synth/lig_dom"/>
</dbReference>
<dbReference type="Gene3D" id="1.10.1200.10">
    <property type="entry name" value="ACP-like"/>
    <property type="match status" value="1"/>
</dbReference>
<dbReference type="Proteomes" id="UP000004162">
    <property type="component" value="Unassembled WGS sequence"/>
</dbReference>
<dbReference type="InterPro" id="IPR020806">
    <property type="entry name" value="PKS_PP-bd"/>
</dbReference>
<dbReference type="EMBL" id="AASE01000011">
    <property type="protein sequence ID" value="EAT58855.1"/>
    <property type="molecule type" value="Genomic_DNA"/>
</dbReference>
<dbReference type="InterPro" id="IPR036736">
    <property type="entry name" value="ACP-like_sf"/>
</dbReference>
<dbReference type="AlphaFoldDB" id="Q0YRE1"/>
<accession>Q0YRE1</accession>
<dbReference type="InterPro" id="IPR006162">
    <property type="entry name" value="Ppantetheine_attach_site"/>
</dbReference>
<dbReference type="SUPFAM" id="SSF47336">
    <property type="entry name" value="ACP-like"/>
    <property type="match status" value="1"/>
</dbReference>
<dbReference type="Gene3D" id="3.40.50.12780">
    <property type="entry name" value="N-terminal domain of ligase-like"/>
    <property type="match status" value="2"/>
</dbReference>
<dbReference type="Pfam" id="PF08242">
    <property type="entry name" value="Methyltransf_12"/>
    <property type="match status" value="1"/>
</dbReference>
<dbReference type="InterPro" id="IPR029063">
    <property type="entry name" value="SAM-dependent_MTases_sf"/>
</dbReference>
<keyword evidence="1" id="KW-0596">Phosphopantetheine</keyword>
<dbReference type="SMART" id="SM00823">
    <property type="entry name" value="PKS_PP"/>
    <property type="match status" value="1"/>
</dbReference>